<protein>
    <submittedName>
        <fullName evidence="2">Catechol 2,3-dioxygenase</fullName>
    </submittedName>
</protein>
<dbReference type="InterPro" id="IPR037523">
    <property type="entry name" value="VOC_core"/>
</dbReference>
<proteinExistence type="predicted"/>
<dbReference type="AlphaFoldDB" id="A0A1T5GB64"/>
<dbReference type="PANTHER" id="PTHR21366">
    <property type="entry name" value="GLYOXALASE FAMILY PROTEIN"/>
    <property type="match status" value="1"/>
</dbReference>
<name>A0A1T5GB64_9SPHN</name>
<dbReference type="Proteomes" id="UP000189818">
    <property type="component" value="Unassembled WGS sequence"/>
</dbReference>
<dbReference type="OrthoDB" id="9803142at2"/>
<feature type="domain" description="VOC" evidence="1">
    <location>
        <begin position="7"/>
        <end position="134"/>
    </location>
</feature>
<dbReference type="PROSITE" id="PS51819">
    <property type="entry name" value="VOC"/>
    <property type="match status" value="1"/>
</dbReference>
<evidence type="ECO:0000259" key="1">
    <source>
        <dbReference type="PROSITE" id="PS51819"/>
    </source>
</evidence>
<accession>A0A1T5GB64</accession>
<keyword evidence="2" id="KW-0560">Oxidoreductase</keyword>
<organism evidence="2 3">
    <name type="scientific">Rhizorhabdus histidinilytica</name>
    <dbReference type="NCBI Taxonomy" id="439228"/>
    <lineage>
        <taxon>Bacteria</taxon>
        <taxon>Pseudomonadati</taxon>
        <taxon>Pseudomonadota</taxon>
        <taxon>Alphaproteobacteria</taxon>
        <taxon>Sphingomonadales</taxon>
        <taxon>Sphingomonadaceae</taxon>
        <taxon>Rhizorhabdus</taxon>
    </lineage>
</organism>
<dbReference type="STRING" id="439228.SAMN06295920_11350"/>
<keyword evidence="2" id="KW-0223">Dioxygenase</keyword>
<gene>
    <name evidence="2" type="ORF">SAMN06295920_11350</name>
</gene>
<dbReference type="Gene3D" id="3.10.180.10">
    <property type="entry name" value="2,3-Dihydroxybiphenyl 1,2-Dioxygenase, domain 1"/>
    <property type="match status" value="1"/>
</dbReference>
<dbReference type="InterPro" id="IPR029068">
    <property type="entry name" value="Glyas_Bleomycin-R_OHBP_Dase"/>
</dbReference>
<dbReference type="PANTHER" id="PTHR21366:SF14">
    <property type="entry name" value="GLYOXALASE DOMAIN-CONTAINING PROTEIN 5"/>
    <property type="match status" value="1"/>
</dbReference>
<keyword evidence="3" id="KW-1185">Reference proteome</keyword>
<dbReference type="Pfam" id="PF00903">
    <property type="entry name" value="Glyoxalase"/>
    <property type="match status" value="1"/>
</dbReference>
<dbReference type="InterPro" id="IPR004360">
    <property type="entry name" value="Glyas_Fos-R_dOase_dom"/>
</dbReference>
<dbReference type="InterPro" id="IPR050383">
    <property type="entry name" value="GlyoxalaseI/FosfomycinResist"/>
</dbReference>
<evidence type="ECO:0000313" key="2">
    <source>
        <dbReference type="EMBL" id="SKC05537.1"/>
    </source>
</evidence>
<evidence type="ECO:0000313" key="3">
    <source>
        <dbReference type="Proteomes" id="UP000189818"/>
    </source>
</evidence>
<dbReference type="EMBL" id="FUYM01000013">
    <property type="protein sequence ID" value="SKC05537.1"/>
    <property type="molecule type" value="Genomic_DNA"/>
</dbReference>
<sequence length="136" mass="14196">MDLPIGPIDHVAYPVADLPAMVGFLSRVLGARCTREPHRIDGEVAVQQVEVGDALLSLHRHGNGLDLAAPAAAPGCLDICFRWNAPIGTAIAHLAAVGVAVIEGPVPRRSAAGEPGQSVYFRDPDGNLVELMSTTS</sequence>
<dbReference type="SUPFAM" id="SSF54593">
    <property type="entry name" value="Glyoxalase/Bleomycin resistance protein/Dihydroxybiphenyl dioxygenase"/>
    <property type="match status" value="1"/>
</dbReference>
<reference evidence="3" key="1">
    <citation type="submission" date="2017-02" db="EMBL/GenBank/DDBJ databases">
        <authorList>
            <person name="Varghese N."/>
            <person name="Submissions S."/>
        </authorList>
    </citation>
    <scope>NUCLEOTIDE SEQUENCE [LARGE SCALE GENOMIC DNA]</scope>
    <source>
        <strain evidence="3">UM2</strain>
    </source>
</reference>
<dbReference type="GO" id="GO:0051213">
    <property type="term" value="F:dioxygenase activity"/>
    <property type="evidence" value="ECO:0007669"/>
    <property type="project" value="UniProtKB-KW"/>
</dbReference>
<dbReference type="RefSeq" id="WP_079650393.1">
    <property type="nucleotide sequence ID" value="NZ_FUYM01000013.1"/>
</dbReference>